<comment type="caution">
    <text evidence="1">The sequence shown here is derived from an EMBL/GenBank/DDBJ whole genome shotgun (WGS) entry which is preliminary data.</text>
</comment>
<name>A0A8J2LLF9_9HEXA</name>
<dbReference type="AlphaFoldDB" id="A0A8J2LLF9"/>
<keyword evidence="2" id="KW-1185">Reference proteome</keyword>
<organism evidence="1 2">
    <name type="scientific">Allacma fusca</name>
    <dbReference type="NCBI Taxonomy" id="39272"/>
    <lineage>
        <taxon>Eukaryota</taxon>
        <taxon>Metazoa</taxon>
        <taxon>Ecdysozoa</taxon>
        <taxon>Arthropoda</taxon>
        <taxon>Hexapoda</taxon>
        <taxon>Collembola</taxon>
        <taxon>Symphypleona</taxon>
        <taxon>Sminthuridae</taxon>
        <taxon>Allacma</taxon>
    </lineage>
</organism>
<evidence type="ECO:0000313" key="1">
    <source>
        <dbReference type="EMBL" id="CAG7837993.1"/>
    </source>
</evidence>
<dbReference type="EMBL" id="CAJVCH010571619">
    <property type="protein sequence ID" value="CAG7837993.1"/>
    <property type="molecule type" value="Genomic_DNA"/>
</dbReference>
<reference evidence="1" key="1">
    <citation type="submission" date="2021-06" db="EMBL/GenBank/DDBJ databases">
        <authorList>
            <person name="Hodson N. C."/>
            <person name="Mongue J. A."/>
            <person name="Jaron S. K."/>
        </authorList>
    </citation>
    <scope>NUCLEOTIDE SEQUENCE</scope>
</reference>
<accession>A0A8J2LLF9</accession>
<evidence type="ECO:0000313" key="2">
    <source>
        <dbReference type="Proteomes" id="UP000708208"/>
    </source>
</evidence>
<proteinExistence type="predicted"/>
<dbReference type="Proteomes" id="UP000708208">
    <property type="component" value="Unassembled WGS sequence"/>
</dbReference>
<protein>
    <submittedName>
        <fullName evidence="1">Uncharacterized protein</fullName>
    </submittedName>
</protein>
<gene>
    <name evidence="1" type="ORF">AFUS01_LOCUS47016</name>
</gene>
<sequence length="231" mass="26675">MPENIYGFFDWIYLLKNQRQLRRLTWDVGGNYWLYPVECIVKSARSLEYLMLRMIRCYQIVKEEILAPEPLSLGHFHEFIALKTFHIIGFELPTSQFCRMDLLPRNIENLQIECFQITPAQLKTIHKTLGSLKFLSINHWNNTREDFLTSLGIIGEMLSRSGRKYRALTFLEKSMYTETEQLAEMNTILDNIKAVALANNFVVDEISGDNGIGFILVINAVPSPSNESTTS</sequence>